<dbReference type="EMBL" id="SRLO01000354">
    <property type="protein sequence ID" value="TNN59539.1"/>
    <property type="molecule type" value="Genomic_DNA"/>
</dbReference>
<evidence type="ECO:0000256" key="1">
    <source>
        <dbReference type="SAM" id="MobiDB-lite"/>
    </source>
</evidence>
<protein>
    <submittedName>
        <fullName evidence="2">Uncharacterized protein</fullName>
    </submittedName>
</protein>
<evidence type="ECO:0000313" key="2">
    <source>
        <dbReference type="EMBL" id="TNN59539.1"/>
    </source>
</evidence>
<evidence type="ECO:0000313" key="3">
    <source>
        <dbReference type="Proteomes" id="UP000314294"/>
    </source>
</evidence>
<sequence length="239" mass="25424">MEDGFREKVPRAPGALWGFLRGVRLWGKDRTRGGDSDSLRIADFNSSSSSSSWLRILLRTPGVLDEAFLLLALRHFEADSLVTECSDSASASAAKALPALTVARLGLTSACAARRMTARSGVGKARKVAPRDAGAAAGGEQGGEGGREGLGQGRGERAGASSERTRAESSFLKVLESQDSFTYNVSPSLESGNGASASRCITLEPKDKDFIPPHIWPLASSSFMSMQTAYVIRKLHQYG</sequence>
<gene>
    <name evidence="2" type="ORF">EYF80_030263</name>
</gene>
<dbReference type="AlphaFoldDB" id="A0A4Z2H1A0"/>
<feature type="region of interest" description="Disordered" evidence="1">
    <location>
        <begin position="122"/>
        <end position="166"/>
    </location>
</feature>
<reference evidence="2 3" key="1">
    <citation type="submission" date="2019-03" db="EMBL/GenBank/DDBJ databases">
        <title>First draft genome of Liparis tanakae, snailfish: a comprehensive survey of snailfish specific genes.</title>
        <authorList>
            <person name="Kim W."/>
            <person name="Song I."/>
            <person name="Jeong J.-H."/>
            <person name="Kim D."/>
            <person name="Kim S."/>
            <person name="Ryu S."/>
            <person name="Song J.Y."/>
            <person name="Lee S.K."/>
        </authorList>
    </citation>
    <scope>NUCLEOTIDE SEQUENCE [LARGE SCALE GENOMIC DNA]</scope>
    <source>
        <tissue evidence="2">Muscle</tissue>
    </source>
</reference>
<accession>A0A4Z2H1A0</accession>
<keyword evidence="3" id="KW-1185">Reference proteome</keyword>
<feature type="compositionally biased region" description="Gly residues" evidence="1">
    <location>
        <begin position="136"/>
        <end position="153"/>
    </location>
</feature>
<dbReference type="Proteomes" id="UP000314294">
    <property type="component" value="Unassembled WGS sequence"/>
</dbReference>
<proteinExistence type="predicted"/>
<name>A0A4Z2H1A0_9TELE</name>
<organism evidence="2 3">
    <name type="scientific">Liparis tanakae</name>
    <name type="common">Tanaka's snailfish</name>
    <dbReference type="NCBI Taxonomy" id="230148"/>
    <lineage>
        <taxon>Eukaryota</taxon>
        <taxon>Metazoa</taxon>
        <taxon>Chordata</taxon>
        <taxon>Craniata</taxon>
        <taxon>Vertebrata</taxon>
        <taxon>Euteleostomi</taxon>
        <taxon>Actinopterygii</taxon>
        <taxon>Neopterygii</taxon>
        <taxon>Teleostei</taxon>
        <taxon>Neoteleostei</taxon>
        <taxon>Acanthomorphata</taxon>
        <taxon>Eupercaria</taxon>
        <taxon>Perciformes</taxon>
        <taxon>Cottioidei</taxon>
        <taxon>Cottales</taxon>
        <taxon>Liparidae</taxon>
        <taxon>Liparis</taxon>
    </lineage>
</organism>
<comment type="caution">
    <text evidence="2">The sequence shown here is derived from an EMBL/GenBank/DDBJ whole genome shotgun (WGS) entry which is preliminary data.</text>
</comment>